<evidence type="ECO:0000313" key="2">
    <source>
        <dbReference type="EMBL" id="KGM07104.1"/>
    </source>
</evidence>
<evidence type="ECO:0000313" key="3">
    <source>
        <dbReference type="Proteomes" id="UP000029999"/>
    </source>
</evidence>
<protein>
    <recommendedName>
        <fullName evidence="4">DUF3185 domain-containing protein</fullName>
    </recommendedName>
</protein>
<gene>
    <name evidence="2" type="ORF">LP43_0712</name>
</gene>
<dbReference type="STRING" id="392484.LP43_0712"/>
<keyword evidence="1" id="KW-1133">Transmembrane helix</keyword>
<evidence type="ECO:0008006" key="4">
    <source>
        <dbReference type="Google" id="ProtNLM"/>
    </source>
</evidence>
<dbReference type="RefSeq" id="WP_036312172.1">
    <property type="nucleotide sequence ID" value="NZ_JRQD01000002.1"/>
</dbReference>
<keyword evidence="1" id="KW-0812">Transmembrane</keyword>
<dbReference type="EMBL" id="JRQD01000002">
    <property type="protein sequence ID" value="KGM07104.1"/>
    <property type="molecule type" value="Genomic_DNA"/>
</dbReference>
<sequence length="73" mass="7762">MIFTRIVGILLIVAGTAGLIYGDFSFTKETHEAKLGPLELEVQEKENIAIPTWAGAGAIGVGVILLLVGGRRR</sequence>
<feature type="transmembrane region" description="Helical" evidence="1">
    <location>
        <begin position="48"/>
        <end position="68"/>
    </location>
</feature>
<name>A0A0A0BJ21_9GAMM</name>
<reference evidence="2 3" key="1">
    <citation type="submission" date="2014-09" db="EMBL/GenBank/DDBJ databases">
        <authorList>
            <person name="Grob C."/>
            <person name="Taubert M."/>
            <person name="Howat A.M."/>
            <person name="Burns O.J."/>
            <person name="Dixon J.L."/>
            <person name="Chen Y."/>
            <person name="Murrell J.C."/>
        </authorList>
    </citation>
    <scope>NUCLEOTIDE SEQUENCE [LARGE SCALE GENOMIC DNA]</scope>
    <source>
        <strain evidence="2">L4</strain>
    </source>
</reference>
<accession>A0A0A0BJ21</accession>
<organism evidence="2 3">
    <name type="scientific">Methylophaga thiooxydans</name>
    <dbReference type="NCBI Taxonomy" id="392484"/>
    <lineage>
        <taxon>Bacteria</taxon>
        <taxon>Pseudomonadati</taxon>
        <taxon>Pseudomonadota</taxon>
        <taxon>Gammaproteobacteria</taxon>
        <taxon>Thiotrichales</taxon>
        <taxon>Piscirickettsiaceae</taxon>
        <taxon>Methylophaga</taxon>
    </lineage>
</organism>
<dbReference type="AlphaFoldDB" id="A0A0A0BJ21"/>
<dbReference type="Proteomes" id="UP000029999">
    <property type="component" value="Unassembled WGS sequence"/>
</dbReference>
<keyword evidence="1" id="KW-0472">Membrane</keyword>
<evidence type="ECO:0000256" key="1">
    <source>
        <dbReference type="SAM" id="Phobius"/>
    </source>
</evidence>
<comment type="caution">
    <text evidence="2">The sequence shown here is derived from an EMBL/GenBank/DDBJ whole genome shotgun (WGS) entry which is preliminary data.</text>
</comment>
<proteinExistence type="predicted"/>